<dbReference type="AlphaFoldDB" id="A0A6V8KMG2"/>
<name>A0A6V8KMG2_9ACTN</name>
<dbReference type="InterPro" id="IPR029058">
    <property type="entry name" value="AB_hydrolase_fold"/>
</dbReference>
<keyword evidence="2" id="KW-1185">Reference proteome</keyword>
<accession>A0A6V8KMG2</accession>
<protein>
    <recommendedName>
        <fullName evidence="3">Phospholipase</fullName>
    </recommendedName>
</protein>
<organism evidence="1 2">
    <name type="scientific">Phytohabitans houttuyneae</name>
    <dbReference type="NCBI Taxonomy" id="1076126"/>
    <lineage>
        <taxon>Bacteria</taxon>
        <taxon>Bacillati</taxon>
        <taxon>Actinomycetota</taxon>
        <taxon>Actinomycetes</taxon>
        <taxon>Micromonosporales</taxon>
        <taxon>Micromonosporaceae</taxon>
    </lineage>
</organism>
<dbReference type="Gene3D" id="3.40.50.1820">
    <property type="entry name" value="alpha/beta hydrolase"/>
    <property type="match status" value="1"/>
</dbReference>
<dbReference type="EMBL" id="BLPF01000002">
    <property type="protein sequence ID" value="GFJ82907.1"/>
    <property type="molecule type" value="Genomic_DNA"/>
</dbReference>
<dbReference type="RefSeq" id="WP_173064008.1">
    <property type="nucleotide sequence ID" value="NZ_BAABGO010000004.1"/>
</dbReference>
<reference evidence="1 2" key="2">
    <citation type="submission" date="2020-03" db="EMBL/GenBank/DDBJ databases">
        <authorList>
            <person name="Ichikawa N."/>
            <person name="Kimura A."/>
            <person name="Kitahashi Y."/>
            <person name="Uohara A."/>
        </authorList>
    </citation>
    <scope>NUCLEOTIDE SEQUENCE [LARGE SCALE GENOMIC DNA]</scope>
    <source>
        <strain evidence="1 2">NBRC 108639</strain>
    </source>
</reference>
<proteinExistence type="predicted"/>
<dbReference type="Proteomes" id="UP000482800">
    <property type="component" value="Unassembled WGS sequence"/>
</dbReference>
<comment type="caution">
    <text evidence="1">The sequence shown here is derived from an EMBL/GenBank/DDBJ whole genome shotgun (WGS) entry which is preliminary data.</text>
</comment>
<gene>
    <name evidence="1" type="ORF">Phou_070870</name>
</gene>
<sequence length="308" mass="31806">MTDDRAAYRALEDQIVARYGEARYAEAADLARTAIPHLPARRSDLAHLAACALALGGRPAEALAELRAAYEAGGWWHRRILTEDPDLAALAALPGFDDLVEDAHARATAPAAAGRPPLVHRPTGPARGVLVALHGAGEDADDAVAAWGAAVDAGFVLLAPDSSQRNTPAYRSWPDPTVGLADIAAALAALPHADRDLPQVAAGFSAGARQAILWALAAHPGRPRAFVAVAPAITTDHLDQDQVTAAAARGLSGTAIVGAADDDVRDGALPALEELRRAGVRCAIDVPAGLGHTFPPDFPARLSRTLAG</sequence>
<evidence type="ECO:0008006" key="3">
    <source>
        <dbReference type="Google" id="ProtNLM"/>
    </source>
</evidence>
<evidence type="ECO:0000313" key="1">
    <source>
        <dbReference type="EMBL" id="GFJ82907.1"/>
    </source>
</evidence>
<reference evidence="1 2" key="1">
    <citation type="submission" date="2020-03" db="EMBL/GenBank/DDBJ databases">
        <title>Whole genome shotgun sequence of Phytohabitans houttuyneae NBRC 108639.</title>
        <authorList>
            <person name="Komaki H."/>
            <person name="Tamura T."/>
        </authorList>
    </citation>
    <scope>NUCLEOTIDE SEQUENCE [LARGE SCALE GENOMIC DNA]</scope>
    <source>
        <strain evidence="1 2">NBRC 108639</strain>
    </source>
</reference>
<evidence type="ECO:0000313" key="2">
    <source>
        <dbReference type="Proteomes" id="UP000482800"/>
    </source>
</evidence>
<dbReference type="SUPFAM" id="SSF53474">
    <property type="entry name" value="alpha/beta-Hydrolases"/>
    <property type="match status" value="1"/>
</dbReference>